<gene>
    <name evidence="2" type="ORF">SAMN04487905_101313</name>
</gene>
<proteinExistence type="predicted"/>
<dbReference type="EMBL" id="FNJR01000001">
    <property type="protein sequence ID" value="SDO97781.1"/>
    <property type="molecule type" value="Genomic_DNA"/>
</dbReference>
<feature type="region of interest" description="Disordered" evidence="1">
    <location>
        <begin position="121"/>
        <end position="147"/>
    </location>
</feature>
<feature type="compositionally biased region" description="Polar residues" evidence="1">
    <location>
        <begin position="137"/>
        <end position="147"/>
    </location>
</feature>
<evidence type="ECO:0000313" key="2">
    <source>
        <dbReference type="EMBL" id="SDO97781.1"/>
    </source>
</evidence>
<dbReference type="STRING" id="405564.SAMN04487905_101313"/>
<evidence type="ECO:0000313" key="3">
    <source>
        <dbReference type="Proteomes" id="UP000199497"/>
    </source>
</evidence>
<accession>A0A1H0NYP0</accession>
<reference evidence="3" key="1">
    <citation type="submission" date="2016-10" db="EMBL/GenBank/DDBJ databases">
        <authorList>
            <person name="Varghese N."/>
            <person name="Submissions S."/>
        </authorList>
    </citation>
    <scope>NUCLEOTIDE SEQUENCE [LARGE SCALE GENOMIC DNA]</scope>
    <source>
        <strain evidence="3">DSM 46732</strain>
    </source>
</reference>
<keyword evidence="3" id="KW-1185">Reference proteome</keyword>
<dbReference type="Proteomes" id="UP000199497">
    <property type="component" value="Unassembled WGS sequence"/>
</dbReference>
<protein>
    <submittedName>
        <fullName evidence="2">Uncharacterized protein</fullName>
    </submittedName>
</protein>
<dbReference type="AlphaFoldDB" id="A0A1H0NYP0"/>
<organism evidence="2 3">
    <name type="scientific">Actinopolyspora xinjiangensis</name>
    <dbReference type="NCBI Taxonomy" id="405564"/>
    <lineage>
        <taxon>Bacteria</taxon>
        <taxon>Bacillati</taxon>
        <taxon>Actinomycetota</taxon>
        <taxon>Actinomycetes</taxon>
        <taxon>Actinopolysporales</taxon>
        <taxon>Actinopolysporaceae</taxon>
        <taxon>Actinopolyspora</taxon>
    </lineage>
</organism>
<sequence length="147" mass="15151">MELLITVVVAAEDEGTAREACAGITSLLGGRVIHTADCSDEEPGCRSVTISRRTTAPGTGNPAATLARVLRNTLRTLGSGFTGSRVSCEPPSAWTVVDAPELVGELVPGGERILLEAWQTAASSPEAATGAPDTTDRTAFQGTRRSG</sequence>
<evidence type="ECO:0000256" key="1">
    <source>
        <dbReference type="SAM" id="MobiDB-lite"/>
    </source>
</evidence>
<name>A0A1H0NYP0_9ACTN</name>